<proteinExistence type="predicted"/>
<accession>A0A2S6GMC6</accession>
<dbReference type="Proteomes" id="UP000239203">
    <property type="component" value="Unassembled WGS sequence"/>
</dbReference>
<dbReference type="RefSeq" id="WP_104480362.1">
    <property type="nucleotide sequence ID" value="NZ_CP154825.1"/>
</dbReference>
<dbReference type="Pfam" id="PF11042">
    <property type="entry name" value="DUF2750"/>
    <property type="match status" value="1"/>
</dbReference>
<keyword evidence="2" id="KW-1185">Reference proteome</keyword>
<organism evidence="1 2">
    <name type="scientific">Actinokineospora auranticolor</name>
    <dbReference type="NCBI Taxonomy" id="155976"/>
    <lineage>
        <taxon>Bacteria</taxon>
        <taxon>Bacillati</taxon>
        <taxon>Actinomycetota</taxon>
        <taxon>Actinomycetes</taxon>
        <taxon>Pseudonocardiales</taxon>
        <taxon>Pseudonocardiaceae</taxon>
        <taxon>Actinokineospora</taxon>
    </lineage>
</organism>
<evidence type="ECO:0000313" key="1">
    <source>
        <dbReference type="EMBL" id="PPK66375.1"/>
    </source>
</evidence>
<name>A0A2S6GMC6_9PSEU</name>
<dbReference type="EMBL" id="PTIX01000010">
    <property type="protein sequence ID" value="PPK66375.1"/>
    <property type="molecule type" value="Genomic_DNA"/>
</dbReference>
<comment type="caution">
    <text evidence="1">The sequence shown here is derived from an EMBL/GenBank/DDBJ whole genome shotgun (WGS) entry which is preliminary data.</text>
</comment>
<dbReference type="InterPro" id="IPR021284">
    <property type="entry name" value="DUF2750"/>
</dbReference>
<protein>
    <submittedName>
        <fullName evidence="1">Uncharacterized protein DUF2750</fullName>
    </submittedName>
</protein>
<gene>
    <name evidence="1" type="ORF">CLV40_11079</name>
</gene>
<dbReference type="AlphaFoldDB" id="A0A2S6GMC6"/>
<sequence length="222" mass="25397">MTPSGEGAPLAEDEARRVWGLDSRARKEYFFAAVAATGVVWAWDESTVFQLDDDVTQVPLWPHRRLAELSAEAMEWAEPPVAIAVDDLLDEYFERYDLENHEIAVLPTDGAFTPFLSLERFRVEVFEARLLLRAEGRPDSYRRAEREAFHEDCRRRADARLGLDPAARRDLAAHLRAHLAECDDRLPLTGQWAASRDLPWRRLARALNVLSVTCDCAAREYF</sequence>
<dbReference type="OrthoDB" id="3690520at2"/>
<evidence type="ECO:0000313" key="2">
    <source>
        <dbReference type="Proteomes" id="UP000239203"/>
    </source>
</evidence>
<reference evidence="1 2" key="1">
    <citation type="submission" date="2018-02" db="EMBL/GenBank/DDBJ databases">
        <title>Genomic Encyclopedia of Archaeal and Bacterial Type Strains, Phase II (KMG-II): from individual species to whole genera.</title>
        <authorList>
            <person name="Goeker M."/>
        </authorList>
    </citation>
    <scope>NUCLEOTIDE SEQUENCE [LARGE SCALE GENOMIC DNA]</scope>
    <source>
        <strain evidence="1 2">YU 961-1</strain>
    </source>
</reference>